<dbReference type="InterPro" id="IPR049163">
    <property type="entry name" value="Pif1-like_2B_dom"/>
</dbReference>
<dbReference type="GO" id="GO:0003678">
    <property type="term" value="F:DNA helicase activity"/>
    <property type="evidence" value="ECO:0007669"/>
    <property type="project" value="UniProtKB-EC"/>
</dbReference>
<dbReference type="InterPro" id="IPR027417">
    <property type="entry name" value="P-loop_NTPase"/>
</dbReference>
<accession>A0A0B2RET1</accession>
<keyword evidence="2" id="KW-0347">Helicase</keyword>
<dbReference type="EMBL" id="QZWG01000003">
    <property type="protein sequence ID" value="RZC19941.1"/>
    <property type="molecule type" value="Genomic_DNA"/>
</dbReference>
<dbReference type="EC" id="3.6.1.-" evidence="2"/>
<dbReference type="EC" id="3.6.4.12" evidence="2"/>
<keyword evidence="2" id="KW-0378">Hydrolase</keyword>
<feature type="domain" description="DNA helicase Pif1-like 2B" evidence="1">
    <location>
        <begin position="63"/>
        <end position="107"/>
    </location>
</feature>
<reference evidence="2" key="1">
    <citation type="submission" date="2014-07" db="EMBL/GenBank/DDBJ databases">
        <title>Identification of a novel salt tolerance gene in wild soybean by whole-genome sequencing.</title>
        <authorList>
            <person name="Lam H.-M."/>
            <person name="Qi X."/>
            <person name="Li M.-W."/>
            <person name="Liu X."/>
            <person name="Xie M."/>
            <person name="Ni M."/>
            <person name="Xu X."/>
        </authorList>
    </citation>
    <scope>NUCLEOTIDE SEQUENCE [LARGE SCALE GENOMIC DNA]</scope>
    <source>
        <tissue evidence="2">Root</tissue>
    </source>
</reference>
<name>A0A0B2RET1_GLYSO</name>
<dbReference type="AlphaFoldDB" id="A0A0B2RET1"/>
<evidence type="ECO:0000313" key="3">
    <source>
        <dbReference type="EMBL" id="RZC19941.1"/>
    </source>
</evidence>
<keyword evidence="2" id="KW-0547">Nucleotide-binding</keyword>
<dbReference type="EMBL" id="KN651339">
    <property type="protein sequence ID" value="KHN30859.1"/>
    <property type="molecule type" value="Genomic_DNA"/>
</dbReference>
<reference evidence="3 4" key="2">
    <citation type="submission" date="2018-09" db="EMBL/GenBank/DDBJ databases">
        <title>A high-quality reference genome of wild soybean provides a powerful tool to mine soybean genomes.</title>
        <authorList>
            <person name="Xie M."/>
            <person name="Chung C.Y.L."/>
            <person name="Li M.-W."/>
            <person name="Wong F.-L."/>
            <person name="Chan T.-F."/>
            <person name="Lam H.-M."/>
        </authorList>
    </citation>
    <scope>NUCLEOTIDE SEQUENCE [LARGE SCALE GENOMIC DNA]</scope>
    <source>
        <strain evidence="4">cv. W05</strain>
        <tissue evidence="3">Hypocotyl of etiolated seedlings</tissue>
    </source>
</reference>
<dbReference type="PANTHER" id="PTHR23274:SF33">
    <property type="entry name" value="ANIMAL RPA1 DOMAIN PROTEIN"/>
    <property type="match status" value="1"/>
</dbReference>
<dbReference type="Proteomes" id="UP000053555">
    <property type="component" value="Unassembled WGS sequence"/>
</dbReference>
<sequence>HNYNNEDFLMSKAILASTIETVDQINEYVLNIMSGDEKKYLSYDFIDMTNSAESQVYRAITPKFLHSLKTSRLPNHKIRLKTGTPIMLIQNLDQAKGLCNGTRLIVSRMVNHVIEARIISSKNISTLVYIPRMPLSPLQSPWPFKMIRKQFPIIVSYVMTINKYQGKTLESIGLYLPKPIFSRDQLYVAFLRVQSKSGLKILIHDKEGKPQNVTTNVIFKEVFQNL</sequence>
<dbReference type="PANTHER" id="PTHR23274">
    <property type="entry name" value="DNA HELICASE-RELATED"/>
    <property type="match status" value="1"/>
</dbReference>
<evidence type="ECO:0000313" key="4">
    <source>
        <dbReference type="Proteomes" id="UP000289340"/>
    </source>
</evidence>
<dbReference type="Pfam" id="PF21530">
    <property type="entry name" value="Pif1_2B_dom"/>
    <property type="match status" value="1"/>
</dbReference>
<dbReference type="GO" id="GO:0005657">
    <property type="term" value="C:replication fork"/>
    <property type="evidence" value="ECO:0007669"/>
    <property type="project" value="TreeGrafter"/>
</dbReference>
<gene>
    <name evidence="3" type="ORF">D0Y65_006683</name>
    <name evidence="2" type="ORF">glysoja_037251</name>
</gene>
<protein>
    <submittedName>
        <fullName evidence="2">ATP-dependent DNA helicase PIF1</fullName>
        <ecNumber evidence="2">3.6.1.-</ecNumber>
        <ecNumber evidence="2">3.6.4.12</ecNumber>
    </submittedName>
</protein>
<dbReference type="GO" id="GO:0016787">
    <property type="term" value="F:hydrolase activity"/>
    <property type="evidence" value="ECO:0007669"/>
    <property type="project" value="UniProtKB-KW"/>
</dbReference>
<feature type="non-terminal residue" evidence="2">
    <location>
        <position position="1"/>
    </location>
</feature>
<keyword evidence="2" id="KW-0067">ATP-binding</keyword>
<dbReference type="GO" id="GO:0006260">
    <property type="term" value="P:DNA replication"/>
    <property type="evidence" value="ECO:0007669"/>
    <property type="project" value="TreeGrafter"/>
</dbReference>
<evidence type="ECO:0000259" key="1">
    <source>
        <dbReference type="Pfam" id="PF21530"/>
    </source>
</evidence>
<dbReference type="SUPFAM" id="SSF52540">
    <property type="entry name" value="P-loop containing nucleoside triphosphate hydrolases"/>
    <property type="match status" value="1"/>
</dbReference>
<keyword evidence="4" id="KW-1185">Reference proteome</keyword>
<organism evidence="2">
    <name type="scientific">Glycine soja</name>
    <name type="common">Wild soybean</name>
    <dbReference type="NCBI Taxonomy" id="3848"/>
    <lineage>
        <taxon>Eukaryota</taxon>
        <taxon>Viridiplantae</taxon>
        <taxon>Streptophyta</taxon>
        <taxon>Embryophyta</taxon>
        <taxon>Tracheophyta</taxon>
        <taxon>Spermatophyta</taxon>
        <taxon>Magnoliopsida</taxon>
        <taxon>eudicotyledons</taxon>
        <taxon>Gunneridae</taxon>
        <taxon>Pentapetalae</taxon>
        <taxon>rosids</taxon>
        <taxon>fabids</taxon>
        <taxon>Fabales</taxon>
        <taxon>Fabaceae</taxon>
        <taxon>Papilionoideae</taxon>
        <taxon>50 kb inversion clade</taxon>
        <taxon>NPAAA clade</taxon>
        <taxon>indigoferoid/millettioid clade</taxon>
        <taxon>Phaseoleae</taxon>
        <taxon>Glycine</taxon>
        <taxon>Glycine subgen. Soja</taxon>
    </lineage>
</organism>
<evidence type="ECO:0000313" key="2">
    <source>
        <dbReference type="EMBL" id="KHN30859.1"/>
    </source>
</evidence>
<dbReference type="Proteomes" id="UP000289340">
    <property type="component" value="Chromosome 3"/>
</dbReference>
<proteinExistence type="predicted"/>